<dbReference type="GO" id="GO:0005886">
    <property type="term" value="C:plasma membrane"/>
    <property type="evidence" value="ECO:0007669"/>
    <property type="project" value="UniProtKB-SubCell"/>
</dbReference>
<feature type="transmembrane region" description="Helical" evidence="10">
    <location>
        <begin position="217"/>
        <end position="242"/>
    </location>
</feature>
<dbReference type="Pfam" id="PF02949">
    <property type="entry name" value="7tm_6"/>
    <property type="match status" value="1"/>
</dbReference>
<feature type="transmembrane region" description="Helical" evidence="10">
    <location>
        <begin position="72"/>
        <end position="92"/>
    </location>
</feature>
<keyword evidence="8 11" id="KW-0675">Receptor</keyword>
<sequence>MWDIYKYPFNFNEAVYIICNILTPGIVLFKLSMIRLNRKSLYELIDICQTKFWHDDYDEFGIAILQNCETKCVLLITSYMSFALFTAITYTVRSIIDNIGKTGTDKILPFTMWLNETMARAPYFQLLFIFEGIILCYLGVGFFCIDNFFCIINIHVAGQFKILQGKLERLCGPNDREDEKKDRGIWIRKNPAAVFQEFRSCVQLHKMLIYYVEKVEAIFSLIILCQVILSSILMCLAGFQAVSDDNSASQRCIFTAYTIGCFFQLLLYTSTSNE</sequence>
<keyword evidence="5" id="KW-0552">Olfaction</keyword>
<keyword evidence="6 10" id="KW-1133">Transmembrane helix</keyword>
<keyword evidence="2" id="KW-1003">Cell membrane</keyword>
<evidence type="ECO:0000256" key="9">
    <source>
        <dbReference type="ARBA" id="ARBA00023224"/>
    </source>
</evidence>
<keyword evidence="4 10" id="KW-0812">Transmembrane</keyword>
<name>S5TD82_CEPCN</name>
<dbReference type="EMBL" id="KC778510">
    <property type="protein sequence ID" value="AGS43057.1"/>
    <property type="molecule type" value="mRNA"/>
</dbReference>
<accession>S5TD82</accession>
<evidence type="ECO:0000256" key="5">
    <source>
        <dbReference type="ARBA" id="ARBA00022725"/>
    </source>
</evidence>
<proteinExistence type="evidence at transcript level"/>
<dbReference type="PANTHER" id="PTHR21137">
    <property type="entry name" value="ODORANT RECEPTOR"/>
    <property type="match status" value="1"/>
</dbReference>
<evidence type="ECO:0000313" key="11">
    <source>
        <dbReference type="EMBL" id="AGS43057.1"/>
    </source>
</evidence>
<evidence type="ECO:0000256" key="4">
    <source>
        <dbReference type="ARBA" id="ARBA00022692"/>
    </source>
</evidence>
<evidence type="ECO:0000256" key="8">
    <source>
        <dbReference type="ARBA" id="ARBA00023170"/>
    </source>
</evidence>
<evidence type="ECO:0000256" key="6">
    <source>
        <dbReference type="ARBA" id="ARBA00022989"/>
    </source>
</evidence>
<reference evidence="11" key="1">
    <citation type="journal article" date="2013" name="Insect Mol. Biol.">
        <title>Odorant receptors of a primitive hymenopteran pest, the wheat stem sawfly.</title>
        <authorList>
            <person name="Gress J.C."/>
            <person name="Robertson H.M."/>
            <person name="Weaver D.K."/>
            <person name="Dlakic M."/>
            <person name="Wanner K.W."/>
        </authorList>
    </citation>
    <scope>NUCLEOTIDE SEQUENCE</scope>
    <source>
        <tissue evidence="11">Antennae</tissue>
    </source>
</reference>
<evidence type="ECO:0000256" key="7">
    <source>
        <dbReference type="ARBA" id="ARBA00023136"/>
    </source>
</evidence>
<dbReference type="InterPro" id="IPR004117">
    <property type="entry name" value="7tm6_olfct_rcpt"/>
</dbReference>
<dbReference type="GO" id="GO:0004984">
    <property type="term" value="F:olfactory receptor activity"/>
    <property type="evidence" value="ECO:0007669"/>
    <property type="project" value="InterPro"/>
</dbReference>
<dbReference type="GO" id="GO:0007165">
    <property type="term" value="P:signal transduction"/>
    <property type="evidence" value="ECO:0007669"/>
    <property type="project" value="UniProtKB-KW"/>
</dbReference>
<dbReference type="GO" id="GO:0005549">
    <property type="term" value="F:odorant binding"/>
    <property type="evidence" value="ECO:0007669"/>
    <property type="project" value="InterPro"/>
</dbReference>
<evidence type="ECO:0000256" key="1">
    <source>
        <dbReference type="ARBA" id="ARBA00004651"/>
    </source>
</evidence>
<comment type="subcellular location">
    <subcellularLocation>
        <location evidence="1">Cell membrane</location>
        <topology evidence="1">Multi-pass membrane protein</topology>
    </subcellularLocation>
</comment>
<keyword evidence="3" id="KW-0716">Sensory transduction</keyword>
<feature type="transmembrane region" description="Helical" evidence="10">
    <location>
        <begin position="248"/>
        <end position="268"/>
    </location>
</feature>
<evidence type="ECO:0000256" key="2">
    <source>
        <dbReference type="ARBA" id="ARBA00022475"/>
    </source>
</evidence>
<protein>
    <submittedName>
        <fullName evidence="11">Odorant receptor Or2h</fullName>
    </submittedName>
</protein>
<feature type="transmembrane region" description="Helical" evidence="10">
    <location>
        <begin position="14"/>
        <end position="31"/>
    </location>
</feature>
<keyword evidence="7 10" id="KW-0472">Membrane</keyword>
<evidence type="ECO:0000256" key="10">
    <source>
        <dbReference type="SAM" id="Phobius"/>
    </source>
</evidence>
<feature type="transmembrane region" description="Helical" evidence="10">
    <location>
        <begin position="123"/>
        <end position="145"/>
    </location>
</feature>
<dbReference type="PANTHER" id="PTHR21137:SF35">
    <property type="entry name" value="ODORANT RECEPTOR 19A-RELATED"/>
    <property type="match status" value="1"/>
</dbReference>
<evidence type="ECO:0000256" key="3">
    <source>
        <dbReference type="ARBA" id="ARBA00022606"/>
    </source>
</evidence>
<dbReference type="AlphaFoldDB" id="S5TD82"/>
<organism evidence="11">
    <name type="scientific">Cephus cinctus</name>
    <name type="common">Wheat stem sawfly</name>
    <dbReference type="NCBI Taxonomy" id="211228"/>
    <lineage>
        <taxon>Eukaryota</taxon>
        <taxon>Metazoa</taxon>
        <taxon>Ecdysozoa</taxon>
        <taxon>Arthropoda</taxon>
        <taxon>Hexapoda</taxon>
        <taxon>Insecta</taxon>
        <taxon>Pterygota</taxon>
        <taxon>Neoptera</taxon>
        <taxon>Endopterygota</taxon>
        <taxon>Hymenoptera</taxon>
        <taxon>Cephoidea</taxon>
        <taxon>Cephidae</taxon>
        <taxon>Cephus</taxon>
    </lineage>
</organism>
<keyword evidence="9" id="KW-0807">Transducer</keyword>